<gene>
    <name evidence="3" type="ORF">TDIB3V08_LOCUS10986</name>
</gene>
<protein>
    <recommendedName>
        <fullName evidence="2">Fibronectin type-III domain-containing protein</fullName>
    </recommendedName>
</protein>
<organism evidence="3">
    <name type="scientific">Timema douglasi</name>
    <name type="common">Walking stick</name>
    <dbReference type="NCBI Taxonomy" id="61478"/>
    <lineage>
        <taxon>Eukaryota</taxon>
        <taxon>Metazoa</taxon>
        <taxon>Ecdysozoa</taxon>
        <taxon>Arthropoda</taxon>
        <taxon>Hexapoda</taxon>
        <taxon>Insecta</taxon>
        <taxon>Pterygota</taxon>
        <taxon>Neoptera</taxon>
        <taxon>Polyneoptera</taxon>
        <taxon>Phasmatodea</taxon>
        <taxon>Timematodea</taxon>
        <taxon>Timematoidea</taxon>
        <taxon>Timematidae</taxon>
        <taxon>Timema</taxon>
    </lineage>
</organism>
<dbReference type="InterPro" id="IPR036116">
    <property type="entry name" value="FN3_sf"/>
</dbReference>
<feature type="domain" description="Fibronectin type-III" evidence="2">
    <location>
        <begin position="377"/>
        <end position="470"/>
    </location>
</feature>
<feature type="domain" description="Fibronectin type-III" evidence="2">
    <location>
        <begin position="798"/>
        <end position="889"/>
    </location>
</feature>
<dbReference type="CDD" id="cd00063">
    <property type="entry name" value="FN3"/>
    <property type="match status" value="5"/>
</dbReference>
<dbReference type="EMBL" id="OA573273">
    <property type="protein sequence ID" value="CAD7204829.1"/>
    <property type="molecule type" value="Genomic_DNA"/>
</dbReference>
<dbReference type="InterPro" id="IPR050991">
    <property type="entry name" value="ECM_Regulatory_Proteins"/>
</dbReference>
<dbReference type="PANTHER" id="PTHR46708">
    <property type="entry name" value="TENASCIN"/>
    <property type="match status" value="1"/>
</dbReference>
<reference evidence="3" key="1">
    <citation type="submission" date="2020-11" db="EMBL/GenBank/DDBJ databases">
        <authorList>
            <person name="Tran Van P."/>
        </authorList>
    </citation>
    <scope>NUCLEOTIDE SEQUENCE</scope>
</reference>
<dbReference type="SMART" id="SM00060">
    <property type="entry name" value="FN3"/>
    <property type="match status" value="9"/>
</dbReference>
<keyword evidence="1" id="KW-0677">Repeat</keyword>
<dbReference type="PANTHER" id="PTHR46708:SF11">
    <property type="entry name" value="RECEPTOR-TYPE TYROSINE-PROTEIN PHOSPHATASE ETA-LIKE"/>
    <property type="match status" value="1"/>
</dbReference>
<sequence length="1024" mass="109670">MGDDTMITSAQVVNVSTSELSVSWVPVYPGSPCALGYQVCWAVYRTDVSRDVTEFTVTGLQSGTSYDFEVVALFEGNQMSLPYLLSGTTAVCESRLSTLIASEVHWTCLTSPSCTLDYDVCWTDLSSGNSSGCTPTGEISDSTPSFIIPGLNSCTDYNITVSTTTAGGTYFEASALARTPATARSLRSLTASDVLDSSFVLNWEILDDSVRCGHALDICATSTVSNDRYCSLNATGNQWQVTGLQPCSRYNVGATLTVDSQVLPPKNLSVFTASYNSTMIQSAQVVSVSTSEISISWIPVYPGSPCALGYRVCWGVKGADISLQICRSNLSTDATSFTIAQLQSDTNYDITLEAWLGGGVFSEQWSSDALTNVGSPVTSLRVKSVNTYSFEVHWTCLTSPSCTLDYDVCWTDLSSGNSSGCTPTGEISDSTPSFIIPGLNSCTDYNITVSTTTAGGTYFEASVRARTPATARSLRSLTASDVLDSSFVLNWEILDDSARCGHALDICATSTVSNDRYCSLNATGNQWQVTGLQPCSRYNVGATLTVDSQVLPPKNLSVFTASYKIAVEQGKGAGYQKPIFRKTAPEHHPAILATETETTRHKLIVKDGTMIQSAQVVSVSTSEISISWIPVYPGSPCALGYRVCWGVKGADISLQICRSNLSTDATSFTIAQLQSDTNYDITLEAWLGGGVFSEQWSSDALTNVCESSLSTLTASEVHWTCLTSPSCTLDYDVCWTDLSSGNSSGCTPTGEISDSTPSFIIHGLNSCTDYNITVSTTTVGGTYFEASVRARTPLSAESLRSLSAASVTNTSFVVQWEIPENSVRCGHSLEVCASNLYTNHKYCTSNATGSKWERVGLEACSLYDVTATLSVGHHVLPPVYISVATSRPSRAIICPEGWPVTVPDDTMLESMSVADMTRNNISVSWVPMYPGLPCSLGYQVCWGVAGVDPTIQACSSDLPRDARNFTIAGLRRRTNYTVQVMARFDGDVMSLPVQVVALTAVHPARIRASISPSSASQSNMRVTP</sequence>
<feature type="domain" description="Fibronectin type-III" evidence="2">
    <location>
        <begin position="610"/>
        <end position="707"/>
    </location>
</feature>
<dbReference type="AlphaFoldDB" id="A0A7R8VY45"/>
<dbReference type="InterPro" id="IPR003961">
    <property type="entry name" value="FN3_dom"/>
</dbReference>
<evidence type="ECO:0000259" key="2">
    <source>
        <dbReference type="PROSITE" id="PS50853"/>
    </source>
</evidence>
<accession>A0A7R8VY45</accession>
<name>A0A7R8VY45_TIMDO</name>
<evidence type="ECO:0000256" key="1">
    <source>
        <dbReference type="ARBA" id="ARBA00022737"/>
    </source>
</evidence>
<evidence type="ECO:0000313" key="3">
    <source>
        <dbReference type="EMBL" id="CAD7204829.1"/>
    </source>
</evidence>
<dbReference type="InterPro" id="IPR013783">
    <property type="entry name" value="Ig-like_fold"/>
</dbReference>
<dbReference type="Gene3D" id="2.60.40.10">
    <property type="entry name" value="Immunoglobulins"/>
    <property type="match status" value="5"/>
</dbReference>
<feature type="domain" description="Fibronectin type-III" evidence="2">
    <location>
        <begin position="279"/>
        <end position="376"/>
    </location>
</feature>
<dbReference type="Pfam" id="PF00041">
    <property type="entry name" value="fn3"/>
    <property type="match status" value="4"/>
</dbReference>
<feature type="domain" description="Fibronectin type-III" evidence="2">
    <location>
        <begin position="6"/>
        <end position="94"/>
    </location>
</feature>
<proteinExistence type="predicted"/>
<dbReference type="PROSITE" id="PS50853">
    <property type="entry name" value="FN3"/>
    <property type="match status" value="6"/>
</dbReference>
<feature type="domain" description="Fibronectin type-III" evidence="2">
    <location>
        <begin position="907"/>
        <end position="1004"/>
    </location>
</feature>
<dbReference type="SUPFAM" id="SSF49265">
    <property type="entry name" value="Fibronectin type III"/>
    <property type="match status" value="5"/>
</dbReference>